<dbReference type="EMBL" id="LT629763">
    <property type="protein sequence ID" value="SDR72320.1"/>
    <property type="molecule type" value="Genomic_DNA"/>
</dbReference>
<dbReference type="SUPFAM" id="SSF51215">
    <property type="entry name" value="Regulatory protein AraC"/>
    <property type="match status" value="1"/>
</dbReference>
<dbReference type="Pfam" id="PF02311">
    <property type="entry name" value="AraC_binding"/>
    <property type="match status" value="1"/>
</dbReference>
<keyword evidence="3" id="KW-0804">Transcription</keyword>
<reference evidence="7" key="1">
    <citation type="submission" date="2016-10" db="EMBL/GenBank/DDBJ databases">
        <authorList>
            <person name="Varghese N."/>
            <person name="Submissions S."/>
        </authorList>
    </citation>
    <scope>NUCLEOTIDE SEQUENCE [LARGE SCALE GENOMIC DNA]</scope>
    <source>
        <strain evidence="7">JCM 14963</strain>
    </source>
</reference>
<comment type="function">
    <text evidence="4">Regulatory protein of the TOL plasmid xyl operons. XylS activates the xylXYZLTEGFJQKIH operon required for the degradation of toluene, m-xylene and p-xylene.</text>
</comment>
<protein>
    <submittedName>
        <fullName evidence="6">AraC-type DNA-binding protein</fullName>
    </submittedName>
</protein>
<evidence type="ECO:0000256" key="1">
    <source>
        <dbReference type="ARBA" id="ARBA00023015"/>
    </source>
</evidence>
<dbReference type="InterPro" id="IPR037923">
    <property type="entry name" value="HTH-like"/>
</dbReference>
<accession>A0A1H1LDA2</accession>
<dbReference type="RefSeq" id="WP_092283069.1">
    <property type="nucleotide sequence ID" value="NZ_LT629763.1"/>
</dbReference>
<organism evidence="6 7">
    <name type="scientific">Halopseudomonas sabulinigri</name>
    <dbReference type="NCBI Taxonomy" id="472181"/>
    <lineage>
        <taxon>Bacteria</taxon>
        <taxon>Pseudomonadati</taxon>
        <taxon>Pseudomonadota</taxon>
        <taxon>Gammaproteobacteria</taxon>
        <taxon>Pseudomonadales</taxon>
        <taxon>Pseudomonadaceae</taxon>
        <taxon>Halopseudomonas</taxon>
    </lineage>
</organism>
<sequence length="280" mass="31950">MSARNWIDLKQDADTGIETIRAHFEGHAYDPHWHDSYLVGFTEQGVQRFRCGRQRYDSVPGKVILLEPGEIHDGEAPTPDGFTYSMLYLDPQWLERELRALFADAPQDCVPTMSMTVGPSPELIFAIASTFQTLHQQELRIVRQTATDYLLTQLSSQMQWRQRKQADPRMPLVAQRTREYLHAHLEQDVSLNELAVVAGVDRFRLTRAFKAAFGMAPHAYLVQLRLAQARRRLAAGETPAQVAASLGFADQSHLGRWFRRAYGVTPASYRNRCTPVPDRR</sequence>
<keyword evidence="2 6" id="KW-0238">DNA-binding</keyword>
<dbReference type="STRING" id="472181.SAMN05216271_0171"/>
<evidence type="ECO:0000313" key="6">
    <source>
        <dbReference type="EMBL" id="SDR72320.1"/>
    </source>
</evidence>
<dbReference type="InterPro" id="IPR003313">
    <property type="entry name" value="AraC-bd"/>
</dbReference>
<dbReference type="GO" id="GO:0003700">
    <property type="term" value="F:DNA-binding transcription factor activity"/>
    <property type="evidence" value="ECO:0007669"/>
    <property type="project" value="InterPro"/>
</dbReference>
<evidence type="ECO:0000256" key="2">
    <source>
        <dbReference type="ARBA" id="ARBA00023125"/>
    </source>
</evidence>
<proteinExistence type="predicted"/>
<dbReference type="GO" id="GO:0043565">
    <property type="term" value="F:sequence-specific DNA binding"/>
    <property type="evidence" value="ECO:0007669"/>
    <property type="project" value="InterPro"/>
</dbReference>
<evidence type="ECO:0000256" key="3">
    <source>
        <dbReference type="ARBA" id="ARBA00023163"/>
    </source>
</evidence>
<dbReference type="PANTHER" id="PTHR46796:SF2">
    <property type="entry name" value="TRANSCRIPTIONAL REGULATORY PROTEIN"/>
    <property type="match status" value="1"/>
</dbReference>
<dbReference type="InterPro" id="IPR014710">
    <property type="entry name" value="RmlC-like_jellyroll"/>
</dbReference>
<evidence type="ECO:0000256" key="4">
    <source>
        <dbReference type="ARBA" id="ARBA00037345"/>
    </source>
</evidence>
<dbReference type="InterPro" id="IPR018060">
    <property type="entry name" value="HTH_AraC"/>
</dbReference>
<dbReference type="SMART" id="SM00342">
    <property type="entry name" value="HTH_ARAC"/>
    <property type="match status" value="1"/>
</dbReference>
<keyword evidence="1" id="KW-0805">Transcription regulation</keyword>
<feature type="domain" description="HTH araC/xylS-type" evidence="5">
    <location>
        <begin position="175"/>
        <end position="272"/>
    </location>
</feature>
<name>A0A1H1LDA2_9GAMM</name>
<dbReference type="Gene3D" id="2.60.120.10">
    <property type="entry name" value="Jelly Rolls"/>
    <property type="match status" value="1"/>
</dbReference>
<evidence type="ECO:0000259" key="5">
    <source>
        <dbReference type="PROSITE" id="PS01124"/>
    </source>
</evidence>
<dbReference type="AlphaFoldDB" id="A0A1H1LDA2"/>
<evidence type="ECO:0000313" key="7">
    <source>
        <dbReference type="Proteomes" id="UP000243413"/>
    </source>
</evidence>
<dbReference type="PROSITE" id="PS01124">
    <property type="entry name" value="HTH_ARAC_FAMILY_2"/>
    <property type="match status" value="1"/>
</dbReference>
<dbReference type="SUPFAM" id="SSF46689">
    <property type="entry name" value="Homeodomain-like"/>
    <property type="match status" value="2"/>
</dbReference>
<dbReference type="Pfam" id="PF12833">
    <property type="entry name" value="HTH_18"/>
    <property type="match status" value="1"/>
</dbReference>
<gene>
    <name evidence="6" type="ORF">SAMN05216271_0171</name>
</gene>
<dbReference type="InterPro" id="IPR050204">
    <property type="entry name" value="AraC_XylS_family_regulators"/>
</dbReference>
<dbReference type="OrthoDB" id="9809338at2"/>
<dbReference type="Proteomes" id="UP000243413">
    <property type="component" value="Chromosome I"/>
</dbReference>
<dbReference type="PANTHER" id="PTHR46796">
    <property type="entry name" value="HTH-TYPE TRANSCRIPTIONAL ACTIVATOR RHAS-RELATED"/>
    <property type="match status" value="1"/>
</dbReference>
<dbReference type="InterPro" id="IPR009057">
    <property type="entry name" value="Homeodomain-like_sf"/>
</dbReference>
<dbReference type="Gene3D" id="1.10.10.60">
    <property type="entry name" value="Homeodomain-like"/>
    <property type="match status" value="1"/>
</dbReference>